<dbReference type="InterPro" id="IPR004808">
    <property type="entry name" value="AP_endonuc_1"/>
</dbReference>
<dbReference type="SUPFAM" id="SSF56219">
    <property type="entry name" value="DNase I-like"/>
    <property type="match status" value="1"/>
</dbReference>
<evidence type="ECO:0000256" key="1">
    <source>
        <dbReference type="ARBA" id="ARBA00007092"/>
    </source>
</evidence>
<dbReference type="GO" id="GO:0046872">
    <property type="term" value="F:metal ion binding"/>
    <property type="evidence" value="ECO:0007669"/>
    <property type="project" value="UniProtKB-KW"/>
</dbReference>
<dbReference type="GO" id="GO:0003677">
    <property type="term" value="F:DNA binding"/>
    <property type="evidence" value="ECO:0007669"/>
    <property type="project" value="InterPro"/>
</dbReference>
<dbReference type="NCBIfam" id="TIGR00633">
    <property type="entry name" value="xth"/>
    <property type="match status" value="1"/>
</dbReference>
<comment type="similarity">
    <text evidence="1 7">Belongs to the DNA repair enzymes AP/ExoA family.</text>
</comment>
<evidence type="ECO:0000256" key="6">
    <source>
        <dbReference type="PIRSR" id="PIRSR604808-3"/>
    </source>
</evidence>
<dbReference type="PANTHER" id="PTHR22748">
    <property type="entry name" value="AP ENDONUCLEASE"/>
    <property type="match status" value="1"/>
</dbReference>
<evidence type="ECO:0000313" key="10">
    <source>
        <dbReference type="Proteomes" id="UP000011083"/>
    </source>
</evidence>
<keyword evidence="2 5" id="KW-0479">Metal-binding</keyword>
<dbReference type="PANTHER" id="PTHR22748:SF4">
    <property type="entry name" value="DNA-(APURINIC OR APYRIMIDINIC SITE) ENDONUCLEASE 2"/>
    <property type="match status" value="1"/>
</dbReference>
<dbReference type="STRING" id="1257118.L8GQH4"/>
<feature type="site" description="Transition state stabilizer" evidence="6">
    <location>
        <position position="156"/>
    </location>
</feature>
<dbReference type="GO" id="GO:0006284">
    <property type="term" value="P:base-excision repair"/>
    <property type="evidence" value="ECO:0007669"/>
    <property type="project" value="TreeGrafter"/>
</dbReference>
<dbReference type="OMA" id="ISTWNIN"/>
<name>L8GQH4_ACACF</name>
<accession>L8GQH4</accession>
<dbReference type="OrthoDB" id="2154323at2759"/>
<organism evidence="9 10">
    <name type="scientific">Acanthamoeba castellanii (strain ATCC 30010 / Neff)</name>
    <dbReference type="NCBI Taxonomy" id="1257118"/>
    <lineage>
        <taxon>Eukaryota</taxon>
        <taxon>Amoebozoa</taxon>
        <taxon>Discosea</taxon>
        <taxon>Longamoebia</taxon>
        <taxon>Centramoebida</taxon>
        <taxon>Acanthamoebidae</taxon>
        <taxon>Acanthamoeba</taxon>
    </lineage>
</organism>
<feature type="domain" description="Endonuclease/exonuclease/phosphatase" evidence="8">
    <location>
        <begin position="4"/>
        <end position="219"/>
    </location>
</feature>
<dbReference type="InterPro" id="IPR005135">
    <property type="entry name" value="Endo/exonuclease/phosphatase"/>
</dbReference>
<feature type="binding site" evidence="5">
    <location>
        <position position="38"/>
    </location>
    <ligand>
        <name>Mg(2+)</name>
        <dbReference type="ChEBI" id="CHEBI:18420"/>
        <label>1</label>
    </ligand>
</feature>
<dbReference type="VEuPathDB" id="AmoebaDB:ACA1_380210"/>
<dbReference type="InterPro" id="IPR036691">
    <property type="entry name" value="Endo/exonu/phosph_ase_sf"/>
</dbReference>
<dbReference type="PROSITE" id="PS00726">
    <property type="entry name" value="AP_NUCLEASE_F1_1"/>
    <property type="match status" value="1"/>
</dbReference>
<dbReference type="AlphaFoldDB" id="L8GQH4"/>
<feature type="binding site" evidence="5">
    <location>
        <position position="156"/>
    </location>
    <ligand>
        <name>Mg(2+)</name>
        <dbReference type="ChEBI" id="CHEBI:18420"/>
        <label>1</label>
    </ligand>
</feature>
<protein>
    <submittedName>
        <fullName evidence="9">Exodeoxyribonuclease III, putative</fullName>
    </submittedName>
</protein>
<dbReference type="Pfam" id="PF03372">
    <property type="entry name" value="Exo_endo_phos"/>
    <property type="match status" value="1"/>
</dbReference>
<feature type="binding site" evidence="5">
    <location>
        <position position="154"/>
    </location>
    <ligand>
        <name>Mg(2+)</name>
        <dbReference type="ChEBI" id="CHEBI:18420"/>
        <label>1</label>
    </ligand>
</feature>
<evidence type="ECO:0000256" key="3">
    <source>
        <dbReference type="ARBA" id="ARBA00022801"/>
    </source>
</evidence>
<evidence type="ECO:0000256" key="2">
    <source>
        <dbReference type="ARBA" id="ARBA00022723"/>
    </source>
</evidence>
<evidence type="ECO:0000256" key="7">
    <source>
        <dbReference type="RuleBase" id="RU362131"/>
    </source>
</evidence>
<dbReference type="Proteomes" id="UP000011083">
    <property type="component" value="Unassembled WGS sequence"/>
</dbReference>
<keyword evidence="7" id="KW-0227">DNA damage</keyword>
<dbReference type="GO" id="GO:0003906">
    <property type="term" value="F:DNA-(apurinic or apyrimidinic site) endonuclease activity"/>
    <property type="evidence" value="ECO:0007669"/>
    <property type="project" value="TreeGrafter"/>
</dbReference>
<keyword evidence="3" id="KW-0378">Hydrolase</keyword>
<dbReference type="RefSeq" id="XP_004336399.1">
    <property type="nucleotide sequence ID" value="XM_004336351.1"/>
</dbReference>
<dbReference type="EMBL" id="KB008053">
    <property type="protein sequence ID" value="ELR14386.1"/>
    <property type="molecule type" value="Genomic_DNA"/>
</dbReference>
<evidence type="ECO:0000259" key="8">
    <source>
        <dbReference type="Pfam" id="PF03372"/>
    </source>
</evidence>
<dbReference type="PROSITE" id="PS51435">
    <property type="entry name" value="AP_NUCLEASE_F1_4"/>
    <property type="match status" value="1"/>
</dbReference>
<keyword evidence="4 5" id="KW-0460">Magnesium</keyword>
<proteinExistence type="inferred from homology"/>
<dbReference type="NCBIfam" id="TIGR00195">
    <property type="entry name" value="exoDNase_III"/>
    <property type="match status" value="1"/>
</dbReference>
<comment type="cofactor">
    <cofactor evidence="5 7">
        <name>Mg(2+)</name>
        <dbReference type="ChEBI" id="CHEBI:18420"/>
    </cofactor>
    <cofactor evidence="5 7">
        <name>Mn(2+)</name>
        <dbReference type="ChEBI" id="CHEBI:29035"/>
    </cofactor>
    <text evidence="5 7">Probably binds two magnesium or manganese ions per subunit.</text>
</comment>
<keyword evidence="10" id="KW-1185">Reference proteome</keyword>
<reference evidence="9 10" key="1">
    <citation type="journal article" date="2013" name="Genome Biol.">
        <title>Genome of Acanthamoeba castellanii highlights extensive lateral gene transfer and early evolution of tyrosine kinase signaling.</title>
        <authorList>
            <person name="Clarke M."/>
            <person name="Lohan A.J."/>
            <person name="Liu B."/>
            <person name="Lagkouvardos I."/>
            <person name="Roy S."/>
            <person name="Zafar N."/>
            <person name="Bertelli C."/>
            <person name="Schilde C."/>
            <person name="Kianianmomeni A."/>
            <person name="Burglin T.R."/>
            <person name="Frech C."/>
            <person name="Turcotte B."/>
            <person name="Kopec K.O."/>
            <person name="Synnott J.M."/>
            <person name="Choo C."/>
            <person name="Paponov I."/>
            <person name="Finkler A."/>
            <person name="Soon Heng Tan C."/>
            <person name="Hutchins A.P."/>
            <person name="Weinmeier T."/>
            <person name="Rattei T."/>
            <person name="Chu J.S."/>
            <person name="Gimenez G."/>
            <person name="Irimia M."/>
            <person name="Rigden D.J."/>
            <person name="Fitzpatrick D.A."/>
            <person name="Lorenzo-Morales J."/>
            <person name="Bateman A."/>
            <person name="Chiu C.H."/>
            <person name="Tang P."/>
            <person name="Hegemann P."/>
            <person name="Fromm H."/>
            <person name="Raoult D."/>
            <person name="Greub G."/>
            <person name="Miranda-Saavedra D."/>
            <person name="Chen N."/>
            <person name="Nash P."/>
            <person name="Ginger M.L."/>
            <person name="Horn M."/>
            <person name="Schaap P."/>
            <person name="Caler L."/>
            <person name="Loftus B."/>
        </authorList>
    </citation>
    <scope>NUCLEOTIDE SEQUENCE [LARGE SCALE GENOMIC DNA]</scope>
    <source>
        <strain evidence="9 10">Neff</strain>
    </source>
</reference>
<dbReference type="GO" id="GO:0008081">
    <property type="term" value="F:phosphoric diester hydrolase activity"/>
    <property type="evidence" value="ECO:0007669"/>
    <property type="project" value="TreeGrafter"/>
</dbReference>
<dbReference type="GeneID" id="14914988"/>
<keyword evidence="7" id="KW-0234">DNA repair</keyword>
<evidence type="ECO:0000313" key="9">
    <source>
        <dbReference type="EMBL" id="ELR14386.1"/>
    </source>
</evidence>
<sequence>MKIVSWNVNGLRAIVKKLPSGLGAFFKDIGADIICLQESKITEKMLTDDLTQIPGYEAFFATCKMKQGYSGVCTYAREGITLDAKEGLGVVKEMDDEGRVMVTDHGTFVLLNIYFPNGGRGGDRLTFKSDFQDEVQKYCSELRRQDRHVIVLGDVNIAHTELDIYNSDDPDINEHSGFLPEERKWLSGFLESGFVDTFRERHPGEGGHYTWWSPRSGANYSLSR</sequence>
<dbReference type="GO" id="GO:0008311">
    <property type="term" value="F:double-stranded DNA 3'-5' DNA exonuclease activity"/>
    <property type="evidence" value="ECO:0007669"/>
    <property type="project" value="TreeGrafter"/>
</dbReference>
<dbReference type="GO" id="GO:0005634">
    <property type="term" value="C:nucleus"/>
    <property type="evidence" value="ECO:0007669"/>
    <property type="project" value="TreeGrafter"/>
</dbReference>
<dbReference type="Gene3D" id="3.60.10.10">
    <property type="entry name" value="Endonuclease/exonuclease/phosphatase"/>
    <property type="match status" value="1"/>
</dbReference>
<evidence type="ECO:0000256" key="4">
    <source>
        <dbReference type="ARBA" id="ARBA00022842"/>
    </source>
</evidence>
<feature type="binding site" evidence="5">
    <location>
        <position position="7"/>
    </location>
    <ligand>
        <name>Mg(2+)</name>
        <dbReference type="ChEBI" id="CHEBI:18420"/>
        <label>1</label>
    </ligand>
</feature>
<gene>
    <name evidence="9" type="ORF">ACA1_380210</name>
</gene>
<evidence type="ECO:0000256" key="5">
    <source>
        <dbReference type="PIRSR" id="PIRSR604808-2"/>
    </source>
</evidence>
<dbReference type="InterPro" id="IPR020847">
    <property type="entry name" value="AP_endonuclease_F1_BS"/>
</dbReference>
<keyword evidence="5" id="KW-0464">Manganese</keyword>
<dbReference type="KEGG" id="acan:ACA1_380210"/>